<evidence type="ECO:0000313" key="3">
    <source>
        <dbReference type="Proteomes" id="UP000002156"/>
    </source>
</evidence>
<reference evidence="3" key="1">
    <citation type="submission" date="2008-01" db="EMBL/GenBank/DDBJ databases">
        <title>Complete sequence of Thermoanaerobacter pseudethanolicus 39E.</title>
        <authorList>
            <person name="Copeland A."/>
            <person name="Lucas S."/>
            <person name="Lapidus A."/>
            <person name="Barry K."/>
            <person name="Glavina del Rio T."/>
            <person name="Dalin E."/>
            <person name="Tice H."/>
            <person name="Pitluck S."/>
            <person name="Bruce D."/>
            <person name="Goodwin L."/>
            <person name="Saunders E."/>
            <person name="Brettin T."/>
            <person name="Detter J.C."/>
            <person name="Han C."/>
            <person name="Schmutz J."/>
            <person name="Larimer F."/>
            <person name="Land M."/>
            <person name="Hauser L."/>
            <person name="Kyrpides N."/>
            <person name="Lykidis A."/>
            <person name="Hemme C."/>
            <person name="Fields M.W."/>
            <person name="He Z."/>
            <person name="Zhou J."/>
            <person name="Richardson P."/>
        </authorList>
    </citation>
    <scope>NUCLEOTIDE SEQUENCE [LARGE SCALE GENOMIC DNA]</scope>
    <source>
        <strain evidence="3">ATCC 33223 / DSM 2355 / 39E</strain>
    </source>
</reference>
<dbReference type="PANTHER" id="PTHR38339:SF1">
    <property type="entry name" value="TRANSGLUTAMINASE-LIKE DOMAIN-CONTAINING PROTEIN"/>
    <property type="match status" value="1"/>
</dbReference>
<dbReference type="STRING" id="340099.Teth39_0864"/>
<dbReference type="HOGENOM" id="CLU_044992_0_0_9"/>
<proteinExistence type="predicted"/>
<name>B0K8Q7_THEP3</name>
<dbReference type="KEGG" id="tpd:Teth39_0864"/>
<evidence type="ECO:0000259" key="1">
    <source>
        <dbReference type="SMART" id="SM00460"/>
    </source>
</evidence>
<protein>
    <submittedName>
        <fullName evidence="2">Transglutaminase domain protein</fullName>
    </submittedName>
</protein>
<organism evidence="2 3">
    <name type="scientific">Thermoanaerobacter pseudethanolicus (strain ATCC 33223 / 39E)</name>
    <name type="common">Clostridium thermohydrosulfuricum</name>
    <dbReference type="NCBI Taxonomy" id="340099"/>
    <lineage>
        <taxon>Bacteria</taxon>
        <taxon>Bacillati</taxon>
        <taxon>Bacillota</taxon>
        <taxon>Clostridia</taxon>
        <taxon>Thermoanaerobacterales</taxon>
        <taxon>Thermoanaerobacteraceae</taxon>
        <taxon>Thermoanaerobacter</taxon>
    </lineage>
</organism>
<feature type="domain" description="Transglutaminase-like" evidence="1">
    <location>
        <begin position="331"/>
        <end position="392"/>
    </location>
</feature>
<keyword evidence="3" id="KW-1185">Reference proteome</keyword>
<dbReference type="Gene3D" id="3.10.620.30">
    <property type="match status" value="1"/>
</dbReference>
<dbReference type="AlphaFoldDB" id="B0K8Q7"/>
<accession>B0K8Q7</accession>
<gene>
    <name evidence="2" type="ordered locus">Teth39_0864</name>
</gene>
<dbReference type="SUPFAM" id="SSF54001">
    <property type="entry name" value="Cysteine proteinases"/>
    <property type="match status" value="1"/>
</dbReference>
<dbReference type="Pfam" id="PF01841">
    <property type="entry name" value="Transglut_core"/>
    <property type="match status" value="1"/>
</dbReference>
<dbReference type="eggNOG" id="COG1305">
    <property type="taxonomic scope" value="Bacteria"/>
</dbReference>
<dbReference type="Proteomes" id="UP000002156">
    <property type="component" value="Chromosome"/>
</dbReference>
<evidence type="ECO:0000313" key="2">
    <source>
        <dbReference type="EMBL" id="ABY94520.1"/>
    </source>
</evidence>
<dbReference type="SMART" id="SM00460">
    <property type="entry name" value="TGc"/>
    <property type="match status" value="1"/>
</dbReference>
<dbReference type="PANTHER" id="PTHR38339">
    <property type="entry name" value="TRANSGLUTAMINASE DOMAIN PROTEIN"/>
    <property type="match status" value="1"/>
</dbReference>
<sequence length="468" mass="56219">MKIYSRTPEFMRVLGFCKNLNVKIKNVEFINVKLPEEIVREEYLGNFDQANHLIERWLERRLPNDLRMRLIFEKERVKRLLKNYHYDEETAINKARELIDNFTNEEFYTLRDKGFLDYIMVDGKRMYEERFVQNIAYAIPDYQKRMKKDKSREESRNLNDNRLGELLNGDKPKEYKVRAKISLKIVEDIEEEKVKVWLPFPKEEFQQKDVKLVSASHEKYFLASSDIPQRTIYFEGKKENEYFVEFEYVIKEWVNTVVPANTEEINNYDFLSEEPPHIIFTPYLKKLAKEIVGDEKNPYLKAKKIYDWITLNVNYSYVHPYALYENIPEFVACNLKGDCGFQALLFITLCRIVGIPARWQSGWYITPFLASPHDWALFFIPPYGWLPADLSFGGRYKNNQELREFYFGNLDAFRMVANSDFMKDFTPKKVFWRNDPYDNQVGEAETEHKNIYDFKYEIQVLDFKEIRR</sequence>
<dbReference type="InterPro" id="IPR038765">
    <property type="entry name" value="Papain-like_cys_pep_sf"/>
</dbReference>
<dbReference type="EMBL" id="CP000924">
    <property type="protein sequence ID" value="ABY94520.1"/>
    <property type="molecule type" value="Genomic_DNA"/>
</dbReference>
<dbReference type="InterPro" id="IPR002931">
    <property type="entry name" value="Transglutaminase-like"/>
</dbReference>